<dbReference type="InterPro" id="IPR013087">
    <property type="entry name" value="Znf_C2H2_type"/>
</dbReference>
<keyword evidence="6" id="KW-0805">Transcription regulation</keyword>
<evidence type="ECO:0000256" key="9">
    <source>
        <dbReference type="PROSITE-ProRule" id="PRU00042"/>
    </source>
</evidence>
<evidence type="ECO:0000313" key="11">
    <source>
        <dbReference type="EMBL" id="PIO24269.1"/>
    </source>
</evidence>
<dbReference type="Proteomes" id="UP000228934">
    <property type="component" value="Unassembled WGS sequence"/>
</dbReference>
<evidence type="ECO:0000256" key="3">
    <source>
        <dbReference type="ARBA" id="ARBA00022737"/>
    </source>
</evidence>
<sequence>MCSYVLKCLYALDCSLPCLLLFNHLRTTRRRNTVFFSKKSALVRLLCKYSVTKIIATTTILFSRVLETPNIIYFYSKKSLTLKRNHVKHQRSHTSEHHYSCLECGKSFSKKENLNEHQRNHMGQEIFHLKKEALTTRDFIQVSILIHVTKE</sequence>
<dbReference type="AlphaFoldDB" id="A0A2G9R8V9"/>
<dbReference type="FunFam" id="3.30.160.60:FF:002343">
    <property type="entry name" value="Zinc finger protein 33A"/>
    <property type="match status" value="1"/>
</dbReference>
<keyword evidence="4 9" id="KW-0863">Zinc-finger</keyword>
<dbReference type="PROSITE" id="PS00028">
    <property type="entry name" value="ZINC_FINGER_C2H2_1"/>
    <property type="match status" value="1"/>
</dbReference>
<reference evidence="12" key="1">
    <citation type="journal article" date="2017" name="Nat. Commun.">
        <title>The North American bullfrog draft genome provides insight into hormonal regulation of long noncoding RNA.</title>
        <authorList>
            <person name="Hammond S.A."/>
            <person name="Warren R.L."/>
            <person name="Vandervalk B.P."/>
            <person name="Kucuk E."/>
            <person name="Khan H."/>
            <person name="Gibb E.A."/>
            <person name="Pandoh P."/>
            <person name="Kirk H."/>
            <person name="Zhao Y."/>
            <person name="Jones M."/>
            <person name="Mungall A.J."/>
            <person name="Coope R."/>
            <person name="Pleasance S."/>
            <person name="Moore R.A."/>
            <person name="Holt R.A."/>
            <person name="Round J.M."/>
            <person name="Ohora S."/>
            <person name="Walle B.V."/>
            <person name="Veldhoen N."/>
            <person name="Helbing C.C."/>
            <person name="Birol I."/>
        </authorList>
    </citation>
    <scope>NUCLEOTIDE SEQUENCE [LARGE SCALE GENOMIC DNA]</scope>
</reference>
<dbReference type="PROSITE" id="PS50157">
    <property type="entry name" value="ZINC_FINGER_C2H2_2"/>
    <property type="match status" value="1"/>
</dbReference>
<dbReference type="InterPro" id="IPR036236">
    <property type="entry name" value="Znf_C2H2_sf"/>
</dbReference>
<evidence type="ECO:0000256" key="8">
    <source>
        <dbReference type="ARBA" id="ARBA00023242"/>
    </source>
</evidence>
<comment type="subcellular location">
    <subcellularLocation>
        <location evidence="1">Nucleus</location>
    </subcellularLocation>
</comment>
<evidence type="ECO:0000256" key="7">
    <source>
        <dbReference type="ARBA" id="ARBA00023125"/>
    </source>
</evidence>
<evidence type="ECO:0000256" key="6">
    <source>
        <dbReference type="ARBA" id="ARBA00023015"/>
    </source>
</evidence>
<protein>
    <recommendedName>
        <fullName evidence="10">C2H2-type domain-containing protein</fullName>
    </recommendedName>
</protein>
<keyword evidence="5" id="KW-0862">Zinc</keyword>
<proteinExistence type="predicted"/>
<evidence type="ECO:0000259" key="10">
    <source>
        <dbReference type="PROSITE" id="PS50157"/>
    </source>
</evidence>
<keyword evidence="6" id="KW-0804">Transcription</keyword>
<evidence type="ECO:0000313" key="12">
    <source>
        <dbReference type="Proteomes" id="UP000228934"/>
    </source>
</evidence>
<evidence type="ECO:0000256" key="5">
    <source>
        <dbReference type="ARBA" id="ARBA00022833"/>
    </source>
</evidence>
<keyword evidence="3" id="KW-0677">Repeat</keyword>
<keyword evidence="12" id="KW-1185">Reference proteome</keyword>
<dbReference type="PANTHER" id="PTHR24404">
    <property type="entry name" value="ZINC FINGER PROTEIN"/>
    <property type="match status" value="1"/>
</dbReference>
<organism evidence="11 12">
    <name type="scientific">Aquarana catesbeiana</name>
    <name type="common">American bullfrog</name>
    <name type="synonym">Rana catesbeiana</name>
    <dbReference type="NCBI Taxonomy" id="8400"/>
    <lineage>
        <taxon>Eukaryota</taxon>
        <taxon>Metazoa</taxon>
        <taxon>Chordata</taxon>
        <taxon>Craniata</taxon>
        <taxon>Vertebrata</taxon>
        <taxon>Euteleostomi</taxon>
        <taxon>Amphibia</taxon>
        <taxon>Batrachia</taxon>
        <taxon>Anura</taxon>
        <taxon>Neobatrachia</taxon>
        <taxon>Ranoidea</taxon>
        <taxon>Ranidae</taxon>
        <taxon>Aquarana</taxon>
    </lineage>
</organism>
<evidence type="ECO:0000256" key="4">
    <source>
        <dbReference type="ARBA" id="ARBA00022771"/>
    </source>
</evidence>
<dbReference type="OrthoDB" id="6365676at2759"/>
<dbReference type="InterPro" id="IPR050589">
    <property type="entry name" value="Ikaros_C2H2-ZF"/>
</dbReference>
<dbReference type="GO" id="GO:0003700">
    <property type="term" value="F:DNA-binding transcription factor activity"/>
    <property type="evidence" value="ECO:0007669"/>
    <property type="project" value="TreeGrafter"/>
</dbReference>
<accession>A0A2G9R8V9</accession>
<dbReference type="EMBL" id="KV954098">
    <property type="protein sequence ID" value="PIO24269.1"/>
    <property type="molecule type" value="Genomic_DNA"/>
</dbReference>
<gene>
    <name evidence="11" type="ORF">AB205_0054300</name>
</gene>
<name>A0A2G9R8V9_AQUCT</name>
<dbReference type="GO" id="GO:0008270">
    <property type="term" value="F:zinc ion binding"/>
    <property type="evidence" value="ECO:0007669"/>
    <property type="project" value="UniProtKB-KW"/>
</dbReference>
<dbReference type="GO" id="GO:0005634">
    <property type="term" value="C:nucleus"/>
    <property type="evidence" value="ECO:0007669"/>
    <property type="project" value="UniProtKB-SubCell"/>
</dbReference>
<dbReference type="Gene3D" id="3.30.160.60">
    <property type="entry name" value="Classic Zinc Finger"/>
    <property type="match status" value="1"/>
</dbReference>
<feature type="domain" description="C2H2-type" evidence="10">
    <location>
        <begin position="99"/>
        <end position="126"/>
    </location>
</feature>
<keyword evidence="7" id="KW-0238">DNA-binding</keyword>
<evidence type="ECO:0000256" key="2">
    <source>
        <dbReference type="ARBA" id="ARBA00022723"/>
    </source>
</evidence>
<dbReference type="SMART" id="SM00355">
    <property type="entry name" value="ZnF_C2H2"/>
    <property type="match status" value="1"/>
</dbReference>
<keyword evidence="8" id="KW-0539">Nucleus</keyword>
<evidence type="ECO:0000256" key="1">
    <source>
        <dbReference type="ARBA" id="ARBA00004123"/>
    </source>
</evidence>
<dbReference type="Pfam" id="PF00096">
    <property type="entry name" value="zf-C2H2"/>
    <property type="match status" value="1"/>
</dbReference>
<feature type="non-terminal residue" evidence="11">
    <location>
        <position position="151"/>
    </location>
</feature>
<dbReference type="SUPFAM" id="SSF57667">
    <property type="entry name" value="beta-beta-alpha zinc fingers"/>
    <property type="match status" value="1"/>
</dbReference>
<dbReference type="GO" id="GO:0000978">
    <property type="term" value="F:RNA polymerase II cis-regulatory region sequence-specific DNA binding"/>
    <property type="evidence" value="ECO:0007669"/>
    <property type="project" value="TreeGrafter"/>
</dbReference>
<dbReference type="GO" id="GO:0006357">
    <property type="term" value="P:regulation of transcription by RNA polymerase II"/>
    <property type="evidence" value="ECO:0007669"/>
    <property type="project" value="TreeGrafter"/>
</dbReference>
<dbReference type="PANTHER" id="PTHR24404:SF100">
    <property type="entry name" value="ZINC FINGER PROTEIN 501"/>
    <property type="match status" value="1"/>
</dbReference>
<keyword evidence="2" id="KW-0479">Metal-binding</keyword>